<accession>E3JA09</accession>
<name>E3JA09_PSEI1</name>
<dbReference type="STRING" id="298654.FraEuI1c_0488"/>
<dbReference type="InterPro" id="IPR050706">
    <property type="entry name" value="Cyclic-di-GMP_PDE-like"/>
</dbReference>
<gene>
    <name evidence="2" type="ordered locus">FraEuI1c_0488</name>
</gene>
<evidence type="ECO:0000313" key="3">
    <source>
        <dbReference type="Proteomes" id="UP000002484"/>
    </source>
</evidence>
<dbReference type="SMART" id="SM00052">
    <property type="entry name" value="EAL"/>
    <property type="match status" value="1"/>
</dbReference>
<dbReference type="InParanoid" id="E3JA09"/>
<dbReference type="AlphaFoldDB" id="E3JA09"/>
<dbReference type="Pfam" id="PF01590">
    <property type="entry name" value="GAF"/>
    <property type="match status" value="1"/>
</dbReference>
<dbReference type="CDD" id="cd01948">
    <property type="entry name" value="EAL"/>
    <property type="match status" value="1"/>
</dbReference>
<dbReference type="PANTHER" id="PTHR33121:SF76">
    <property type="entry name" value="SIGNALING PROTEIN"/>
    <property type="match status" value="1"/>
</dbReference>
<dbReference type="HOGENOM" id="CLU_000445_145_0_11"/>
<reference evidence="2 3" key="1">
    <citation type="submission" date="2010-10" db="EMBL/GenBank/DDBJ databases">
        <title>Complete sequence of Frankia sp. EuI1c.</title>
        <authorList>
            <consortium name="US DOE Joint Genome Institute"/>
            <person name="Lucas S."/>
            <person name="Copeland A."/>
            <person name="Lapidus A."/>
            <person name="Cheng J.-F."/>
            <person name="Bruce D."/>
            <person name="Goodwin L."/>
            <person name="Pitluck S."/>
            <person name="Chertkov O."/>
            <person name="Detter J.C."/>
            <person name="Han C."/>
            <person name="Tapia R."/>
            <person name="Land M."/>
            <person name="Hauser L."/>
            <person name="Jeffries C."/>
            <person name="Kyrpides N."/>
            <person name="Ivanova N."/>
            <person name="Mikhailova N."/>
            <person name="Beauchemin N."/>
            <person name="Sen A."/>
            <person name="Sur S.A."/>
            <person name="Gtari M."/>
            <person name="Wall L."/>
            <person name="Tisa L."/>
            <person name="Woyke T."/>
        </authorList>
    </citation>
    <scope>NUCLEOTIDE SEQUENCE [LARGE SCALE GENOMIC DNA]</scope>
    <source>
        <strain evidence="3">DSM 45817 / CECT 9037 / EuI1c</strain>
    </source>
</reference>
<sequence>MVGTVESGARVIEPDRKVTDLLDVLRQHLGMDVAALAIWQDRQLVVQLFAGDGRSFGLVPGITIRNGGELYRDVQDERIPMVSGNAHGYARARHSSALDELDVGAYAMTTLTDGRDEPYGLLFCLTHEACPTLQERHQQFVQLIATFLRDSLLDLREMWQTRSQIWSAISDVIDSGGPGMAFQPIVRLDTGEVGAVEALARFSARSGGRIRTTEEWFRDARLVGLSTELDLAAIRRAVAVIPDLPPGLKLAVNASPSTVATVLGEFVKDLPHRDRLIIEITEHENYTAGPETVLAVGHLRDLGVRIAIDDAGTGYSGLEKLVLLRPDVIKIDQVLTRGIDVDPARRALTAGLVALAGEIGGTVIAEGIETRTERDAMLRSGVHYGQGYYLGMPSPSLVPRTPAWVGVGPSWRRAP</sequence>
<evidence type="ECO:0000313" key="2">
    <source>
        <dbReference type="EMBL" id="ADP78571.1"/>
    </source>
</evidence>
<dbReference type="eggNOG" id="COG2200">
    <property type="taxonomic scope" value="Bacteria"/>
</dbReference>
<dbReference type="Pfam" id="PF00563">
    <property type="entry name" value="EAL"/>
    <property type="match status" value="1"/>
</dbReference>
<dbReference type="OrthoDB" id="23692at2"/>
<dbReference type="EMBL" id="CP002299">
    <property type="protein sequence ID" value="ADP78571.1"/>
    <property type="molecule type" value="Genomic_DNA"/>
</dbReference>
<dbReference type="Gene3D" id="3.30.450.40">
    <property type="match status" value="1"/>
</dbReference>
<dbReference type="InterPro" id="IPR035919">
    <property type="entry name" value="EAL_sf"/>
</dbReference>
<organism evidence="2 3">
    <name type="scientific">Pseudofrankia inefficax (strain DSM 45817 / CECT 9037 / DDB 130130 / EuI1c)</name>
    <name type="common">Frankia inefficax</name>
    <dbReference type="NCBI Taxonomy" id="298654"/>
    <lineage>
        <taxon>Bacteria</taxon>
        <taxon>Bacillati</taxon>
        <taxon>Actinomycetota</taxon>
        <taxon>Actinomycetes</taxon>
        <taxon>Frankiales</taxon>
        <taxon>Frankiaceae</taxon>
        <taxon>Pseudofrankia</taxon>
    </lineage>
</organism>
<dbReference type="InterPro" id="IPR001633">
    <property type="entry name" value="EAL_dom"/>
</dbReference>
<evidence type="ECO:0000259" key="1">
    <source>
        <dbReference type="PROSITE" id="PS50883"/>
    </source>
</evidence>
<protein>
    <submittedName>
        <fullName evidence="2">Diguanylate phosphodiesterase with GAF sensor(S)</fullName>
    </submittedName>
</protein>
<keyword evidence="3" id="KW-1185">Reference proteome</keyword>
<dbReference type="PROSITE" id="PS50883">
    <property type="entry name" value="EAL"/>
    <property type="match status" value="1"/>
</dbReference>
<dbReference type="KEGG" id="fri:FraEuI1c_0488"/>
<dbReference type="Gene3D" id="3.20.20.450">
    <property type="entry name" value="EAL domain"/>
    <property type="match status" value="1"/>
</dbReference>
<dbReference type="InterPro" id="IPR003018">
    <property type="entry name" value="GAF"/>
</dbReference>
<proteinExistence type="predicted"/>
<feature type="domain" description="EAL" evidence="1">
    <location>
        <begin position="162"/>
        <end position="407"/>
    </location>
</feature>
<dbReference type="GO" id="GO:0071111">
    <property type="term" value="F:cyclic-guanylate-specific phosphodiesterase activity"/>
    <property type="evidence" value="ECO:0007669"/>
    <property type="project" value="InterPro"/>
</dbReference>
<dbReference type="SUPFAM" id="SSF55781">
    <property type="entry name" value="GAF domain-like"/>
    <property type="match status" value="1"/>
</dbReference>
<dbReference type="RefSeq" id="WP_013421693.1">
    <property type="nucleotide sequence ID" value="NC_014666.1"/>
</dbReference>
<dbReference type="PANTHER" id="PTHR33121">
    <property type="entry name" value="CYCLIC DI-GMP PHOSPHODIESTERASE PDEF"/>
    <property type="match status" value="1"/>
</dbReference>
<dbReference type="InterPro" id="IPR029016">
    <property type="entry name" value="GAF-like_dom_sf"/>
</dbReference>
<dbReference type="Proteomes" id="UP000002484">
    <property type="component" value="Chromosome"/>
</dbReference>
<dbReference type="SUPFAM" id="SSF141868">
    <property type="entry name" value="EAL domain-like"/>
    <property type="match status" value="1"/>
</dbReference>